<dbReference type="InterPro" id="IPR019734">
    <property type="entry name" value="TPR_rpt"/>
</dbReference>
<dbReference type="SUPFAM" id="SSF48452">
    <property type="entry name" value="TPR-like"/>
    <property type="match status" value="1"/>
</dbReference>
<dbReference type="STRING" id="37928.SAMN04489742_3630"/>
<proteinExistence type="predicted"/>
<dbReference type="SUPFAM" id="SSF52540">
    <property type="entry name" value="P-loop containing nucleoside triphosphate hydrolases"/>
    <property type="match status" value="1"/>
</dbReference>
<sequence>MIAEVVDGTGFPIELPDEKRNKAQERRKRDGQGSAVTLPGILPYLDFAEAFELIMTLKSKFAVDQLETFKALNTRIERVVAIRNRVAHTRPMEIDDSASLIDTARLLVNKAAGWSSTADTMARLEANPSYVLGLTVRLPKDNDRGPQHNLPVPDFDETGFFGRQEQLRQIKKAIKGPYPVISILGDGGIGKTSIALKAAYDLLDDPQVAFDAVVWVTAKSTILSTQEIQRIQGAIEDSLGLFDQAASYLAGQTAADPEAEILSYLENFKVLLVLDNLETVLDDRLRRFLLELPIGSKVMITSRIGVGSTEYPVNLAPLGTDDAARLLRALARIRGIQQLKELPQKTVESWVTAMSGHPAYIRWFVSGVQTGRRPEDLLTNNALLLEFCMSNVYEYLGESARAVVRSMQVLLGPRNQAELAYLNDYSADAIQSALLELLTTNFVSMSNLNTSQTVDTVYQLTDFGKQYLDKHHPVDSEERKWLLNRKDGLSQMGTGLVAQSRATPYDPATVSVRGPGDFHVARLLREALSISDEHERALELCFEAQKLSPTYSEAWRIEGYIRALDRNDHAAQAAYERAIELAPESGSARFHYGTFLLTVAGDAQAGLRALQAAAKLDTVSLEILSGIAWAHFANSNFGEAAEAAGHIFRDKQCPHQDRVSALILLVRARNSSALHHAEIDDVDGAVEAVELAVEFLEEVRDGDLIASAIDSILFLMETVKRIQENSEGYAKSKSAQFVEVLDGLCEQMPGSSSRLIGRVQSIKAENGYLFLKADSGDYFCHVRDCPRVDDWSKMRLGAVCGFTPVVHPTKGLRATSVALLEY</sequence>
<evidence type="ECO:0000313" key="4">
    <source>
        <dbReference type="Proteomes" id="UP000181917"/>
    </source>
</evidence>
<dbReference type="Gene3D" id="1.25.40.10">
    <property type="entry name" value="Tetratricopeptide repeat domain"/>
    <property type="match status" value="1"/>
</dbReference>
<keyword evidence="4" id="KW-1185">Reference proteome</keyword>
<organism evidence="3 4">
    <name type="scientific">Crystallibacter crystallopoietes</name>
    <dbReference type="NCBI Taxonomy" id="37928"/>
    <lineage>
        <taxon>Bacteria</taxon>
        <taxon>Bacillati</taxon>
        <taxon>Actinomycetota</taxon>
        <taxon>Actinomycetes</taxon>
        <taxon>Micrococcales</taxon>
        <taxon>Micrococcaceae</taxon>
        <taxon>Crystallibacter</taxon>
    </lineage>
</organism>
<dbReference type="PRINTS" id="PR00364">
    <property type="entry name" value="DISEASERSIST"/>
</dbReference>
<dbReference type="InterPro" id="IPR011990">
    <property type="entry name" value="TPR-like_helical_dom_sf"/>
</dbReference>
<keyword evidence="1" id="KW-0802">TPR repeat</keyword>
<dbReference type="PANTHER" id="PTHR47691">
    <property type="entry name" value="REGULATOR-RELATED"/>
    <property type="match status" value="1"/>
</dbReference>
<evidence type="ECO:0000259" key="2">
    <source>
        <dbReference type="Pfam" id="PF00931"/>
    </source>
</evidence>
<dbReference type="GO" id="GO:0043531">
    <property type="term" value="F:ADP binding"/>
    <property type="evidence" value="ECO:0007669"/>
    <property type="project" value="InterPro"/>
</dbReference>
<evidence type="ECO:0000313" key="3">
    <source>
        <dbReference type="EMBL" id="SDR03967.1"/>
    </source>
</evidence>
<dbReference type="AlphaFoldDB" id="A0A1H1FSQ5"/>
<dbReference type="PROSITE" id="PS50005">
    <property type="entry name" value="TPR"/>
    <property type="match status" value="1"/>
</dbReference>
<dbReference type="InterPro" id="IPR002182">
    <property type="entry name" value="NB-ARC"/>
</dbReference>
<dbReference type="InterPro" id="IPR027417">
    <property type="entry name" value="P-loop_NTPase"/>
</dbReference>
<gene>
    <name evidence="3" type="ORF">SAMN04489742_3630</name>
</gene>
<evidence type="ECO:0000256" key="1">
    <source>
        <dbReference type="PROSITE-ProRule" id="PRU00339"/>
    </source>
</evidence>
<feature type="repeat" description="TPR" evidence="1">
    <location>
        <begin position="552"/>
        <end position="585"/>
    </location>
</feature>
<name>A0A1H1FSQ5_9MICC</name>
<dbReference type="Proteomes" id="UP000181917">
    <property type="component" value="Unassembled WGS sequence"/>
</dbReference>
<dbReference type="PANTHER" id="PTHR47691:SF3">
    <property type="entry name" value="HTH-TYPE TRANSCRIPTIONAL REGULATOR RV0890C-RELATED"/>
    <property type="match status" value="1"/>
</dbReference>
<dbReference type="Gene3D" id="3.40.50.300">
    <property type="entry name" value="P-loop containing nucleotide triphosphate hydrolases"/>
    <property type="match status" value="1"/>
</dbReference>
<reference evidence="3 4" key="1">
    <citation type="submission" date="2016-10" db="EMBL/GenBank/DDBJ databases">
        <authorList>
            <person name="de Groot N.N."/>
        </authorList>
    </citation>
    <scope>NUCLEOTIDE SEQUENCE [LARGE SCALE GENOMIC DNA]</scope>
    <source>
        <strain evidence="3 4">DSM 20117</strain>
    </source>
</reference>
<protein>
    <submittedName>
        <fullName evidence="3">NB-ARC domain-containing protein</fullName>
    </submittedName>
</protein>
<accession>A0A1H1FSQ5</accession>
<feature type="domain" description="NB-ARC" evidence="2">
    <location>
        <begin position="168"/>
        <end position="304"/>
    </location>
</feature>
<dbReference type="EMBL" id="FNKH01000002">
    <property type="protein sequence ID" value="SDR03967.1"/>
    <property type="molecule type" value="Genomic_DNA"/>
</dbReference>
<dbReference type="Pfam" id="PF00931">
    <property type="entry name" value="NB-ARC"/>
    <property type="match status" value="1"/>
</dbReference>